<organism evidence="2">
    <name type="scientific">Neisseria gonorrhoeae</name>
    <dbReference type="NCBI Taxonomy" id="485"/>
    <lineage>
        <taxon>Bacteria</taxon>
        <taxon>Pseudomonadati</taxon>
        <taxon>Pseudomonadota</taxon>
        <taxon>Betaproteobacteria</taxon>
        <taxon>Neisseriales</taxon>
        <taxon>Neisseriaceae</taxon>
        <taxon>Neisseria</taxon>
    </lineage>
</organism>
<name>A0A1D3J7Y4_NEIGO</name>
<reference evidence="2" key="1">
    <citation type="submission" date="2016-05" db="EMBL/GenBank/DDBJ databases">
        <authorList>
            <consortium name="Pathogen Informatics"/>
        </authorList>
    </citation>
    <scope>NUCLEOTIDE SEQUENCE</scope>
    <source>
        <strain evidence="2">WHO F</strain>
    </source>
</reference>
<evidence type="ECO:0000313" key="3">
    <source>
        <dbReference type="EMBL" id="SBQ22389.1"/>
    </source>
</evidence>
<sequence length="111" mass="11440">MAGSVILKGLVEAGGNGGGGKDAPAAEIVAEGESGVDGAGADVFEIIAYRAYFALVCTGCFGIIAGDVLVGVSQIRLHIRAAPMVFTRRLPSIRASRRGLYCMVRLSEKIG</sequence>
<gene>
    <name evidence="3" type="ORF">WHOF_01815C</name>
    <name evidence="2" type="ORF">WHOF_02048</name>
</gene>
<keyword evidence="1" id="KW-0472">Membrane</keyword>
<keyword evidence="1" id="KW-0812">Transmembrane</keyword>
<dbReference type="AlphaFoldDB" id="A0A1D3J7Y4"/>
<keyword evidence="1" id="KW-1133">Transmembrane helix</keyword>
<protein>
    <submittedName>
        <fullName evidence="2">Uncharacterized protein</fullName>
    </submittedName>
</protein>
<dbReference type="EMBL" id="FLKW01000047">
    <property type="protein sequence ID" value="SBN23786.1"/>
    <property type="molecule type" value="Genomic_DNA"/>
</dbReference>
<evidence type="ECO:0000313" key="2">
    <source>
        <dbReference type="EMBL" id="SBN23786.1"/>
    </source>
</evidence>
<proteinExistence type="predicted"/>
<feature type="transmembrane region" description="Helical" evidence="1">
    <location>
        <begin position="51"/>
        <end position="70"/>
    </location>
</feature>
<evidence type="ECO:0000256" key="1">
    <source>
        <dbReference type="SAM" id="Phobius"/>
    </source>
</evidence>
<dbReference type="EMBL" id="LT591897">
    <property type="protein sequence ID" value="SBQ22389.1"/>
    <property type="molecule type" value="Genomic_DNA"/>
</dbReference>
<dbReference type="Proteomes" id="UP000239837">
    <property type="component" value="Chromosome"/>
</dbReference>
<accession>A0A1D3J7Y4</accession>